<dbReference type="GO" id="GO:0005886">
    <property type="term" value="C:plasma membrane"/>
    <property type="evidence" value="ECO:0007669"/>
    <property type="project" value="UniProtKB-SubCell"/>
</dbReference>
<keyword evidence="5 12" id="KW-0732">Signal</keyword>
<feature type="domain" description="Membrane insertase YidC/Oxa/ALB C-terminal" evidence="13">
    <location>
        <begin position="70"/>
        <end position="258"/>
    </location>
</feature>
<evidence type="ECO:0000256" key="4">
    <source>
        <dbReference type="ARBA" id="ARBA00022692"/>
    </source>
</evidence>
<dbReference type="GO" id="GO:0032977">
    <property type="term" value="F:membrane insertase activity"/>
    <property type="evidence" value="ECO:0007669"/>
    <property type="project" value="InterPro"/>
</dbReference>
<evidence type="ECO:0000256" key="8">
    <source>
        <dbReference type="ARBA" id="ARBA00023136"/>
    </source>
</evidence>
<dbReference type="NCBIfam" id="TIGR03592">
    <property type="entry name" value="yidC_oxa1_cterm"/>
    <property type="match status" value="1"/>
</dbReference>
<keyword evidence="7 12" id="KW-1133">Transmembrane helix</keyword>
<feature type="transmembrane region" description="Helical" evidence="12">
    <location>
        <begin position="219"/>
        <end position="235"/>
    </location>
</feature>
<proteinExistence type="inferred from homology"/>
<sequence>MDKQITNRAFPLSRSVKLLLILAAVLLLGGCSAASQEPIDANTTGWFNHYFVYSFSRLITFFADLFGGSYGLSIILVTLCVRFALMPLMLKQYRAQSVMKEKTALLQPEMKALQEKYKNQSKNPEAQREMQKEMMQLYQKHQINPLNIGCLPLLLQLPILYAFYYAIRRTPEIASHSFLWFNLGLADTVMPLIAAATYYLQFKITQRGLPPEQQKSMAFLGYLSPVMMGLFSFTAPAALPLYWTVGGCFLIFQSWLFKRIVPGPAKDAAASDQALPAK</sequence>
<dbReference type="InterPro" id="IPR028055">
    <property type="entry name" value="YidC/Oxa/ALB_C"/>
</dbReference>
<name>A0A2W1L8Y1_9BACL</name>
<evidence type="ECO:0000256" key="9">
    <source>
        <dbReference type="ARBA" id="ARBA00023139"/>
    </source>
</evidence>
<evidence type="ECO:0000256" key="10">
    <source>
        <dbReference type="ARBA" id="ARBA00023186"/>
    </source>
</evidence>
<keyword evidence="2 12" id="KW-0813">Transport</keyword>
<comment type="caution">
    <text evidence="14">The sequence shown here is derived from an EMBL/GenBank/DDBJ whole genome shotgun (WGS) entry which is preliminary data.</text>
</comment>
<protein>
    <recommendedName>
        <fullName evidence="12">Membrane protein insertase YidC</fullName>
    </recommendedName>
    <alternativeName>
        <fullName evidence="12">Foldase YidC</fullName>
    </alternativeName>
    <alternativeName>
        <fullName evidence="12">Membrane integrase YidC</fullName>
    </alternativeName>
    <alternativeName>
        <fullName evidence="12">Membrane protein YidC</fullName>
    </alternativeName>
</protein>
<keyword evidence="6 12" id="KW-0653">Protein transport</keyword>
<dbReference type="PANTHER" id="PTHR12428">
    <property type="entry name" value="OXA1"/>
    <property type="match status" value="1"/>
</dbReference>
<dbReference type="PROSITE" id="PS51257">
    <property type="entry name" value="PROKAR_LIPOPROTEIN"/>
    <property type="match status" value="1"/>
</dbReference>
<keyword evidence="15" id="KW-1185">Reference proteome</keyword>
<dbReference type="RefSeq" id="WP_111147003.1">
    <property type="nucleotide sequence ID" value="NZ_QKRB01000044.1"/>
</dbReference>
<dbReference type="GO" id="GO:0015031">
    <property type="term" value="P:protein transport"/>
    <property type="evidence" value="ECO:0007669"/>
    <property type="project" value="UniProtKB-KW"/>
</dbReference>
<dbReference type="Pfam" id="PF02096">
    <property type="entry name" value="60KD_IMP"/>
    <property type="match status" value="1"/>
</dbReference>
<dbReference type="CDD" id="cd20070">
    <property type="entry name" value="5TM_YidC_Alb3"/>
    <property type="match status" value="1"/>
</dbReference>
<gene>
    <name evidence="12" type="primary">yidC</name>
    <name evidence="14" type="ORF">DNH61_12590</name>
</gene>
<evidence type="ECO:0000256" key="2">
    <source>
        <dbReference type="ARBA" id="ARBA00022448"/>
    </source>
</evidence>
<dbReference type="HAMAP" id="MF_01811">
    <property type="entry name" value="YidC_type2"/>
    <property type="match status" value="1"/>
</dbReference>
<keyword evidence="4 12" id="KW-0812">Transmembrane</keyword>
<dbReference type="InterPro" id="IPR047196">
    <property type="entry name" value="YidC_ALB_C"/>
</dbReference>
<dbReference type="Proteomes" id="UP000249522">
    <property type="component" value="Unassembled WGS sequence"/>
</dbReference>
<dbReference type="EMBL" id="QKRB01000044">
    <property type="protein sequence ID" value="PZD95373.1"/>
    <property type="molecule type" value="Genomic_DNA"/>
</dbReference>
<dbReference type="InterPro" id="IPR023060">
    <property type="entry name" value="YidC/YidC1/YidC2_Firmicutes"/>
</dbReference>
<comment type="subcellular location">
    <subcellularLocation>
        <location evidence="1 12">Cell membrane</location>
        <topology evidence="1 12">Multi-pass membrane protein</topology>
    </subcellularLocation>
</comment>
<reference evidence="14 15" key="1">
    <citation type="submission" date="2018-06" db="EMBL/GenBank/DDBJ databases">
        <title>Paenibacillus imtechensis sp. nov.</title>
        <authorList>
            <person name="Pinnaka A.K."/>
            <person name="Singh H."/>
            <person name="Kaur M."/>
        </authorList>
    </citation>
    <scope>NUCLEOTIDE SEQUENCE [LARGE SCALE GENOMIC DNA]</scope>
    <source>
        <strain evidence="14 15">SMB1</strain>
    </source>
</reference>
<evidence type="ECO:0000313" key="14">
    <source>
        <dbReference type="EMBL" id="PZD95373.1"/>
    </source>
</evidence>
<comment type="similarity">
    <text evidence="12">Belongs to the OXA1/ALB3/YidC family. Type 2 subfamily.</text>
</comment>
<dbReference type="InterPro" id="IPR001708">
    <property type="entry name" value="YidC/ALB3/OXA1/COX18"/>
</dbReference>
<evidence type="ECO:0000259" key="13">
    <source>
        <dbReference type="Pfam" id="PF02096"/>
    </source>
</evidence>
<organism evidence="14 15">
    <name type="scientific">Paenibacillus sambharensis</name>
    <dbReference type="NCBI Taxonomy" id="1803190"/>
    <lineage>
        <taxon>Bacteria</taxon>
        <taxon>Bacillati</taxon>
        <taxon>Bacillota</taxon>
        <taxon>Bacilli</taxon>
        <taxon>Bacillales</taxon>
        <taxon>Paenibacillaceae</taxon>
        <taxon>Paenibacillus</taxon>
    </lineage>
</organism>
<evidence type="ECO:0000313" key="15">
    <source>
        <dbReference type="Proteomes" id="UP000249522"/>
    </source>
</evidence>
<keyword evidence="9" id="KW-0564">Palmitate</keyword>
<dbReference type="PANTHER" id="PTHR12428:SF65">
    <property type="entry name" value="CYTOCHROME C OXIDASE ASSEMBLY PROTEIN COX18, MITOCHONDRIAL"/>
    <property type="match status" value="1"/>
</dbReference>
<dbReference type="PRINTS" id="PR00701">
    <property type="entry name" value="60KDINNERMP"/>
</dbReference>
<feature type="transmembrane region" description="Helical" evidence="12">
    <location>
        <begin position="57"/>
        <end position="85"/>
    </location>
</feature>
<keyword evidence="11 12" id="KW-0449">Lipoprotein</keyword>
<evidence type="ECO:0000256" key="6">
    <source>
        <dbReference type="ARBA" id="ARBA00022927"/>
    </source>
</evidence>
<comment type="function">
    <text evidence="12">Required for the insertion and/or proper folding and/or complex formation of integral membrane proteins into the membrane. Involved in integration of membrane proteins that insert both dependently and independently of the Sec translocase complex, as well as at least some lipoproteins.</text>
</comment>
<keyword evidence="8 12" id="KW-0472">Membrane</keyword>
<evidence type="ECO:0000256" key="5">
    <source>
        <dbReference type="ARBA" id="ARBA00022729"/>
    </source>
</evidence>
<evidence type="ECO:0000256" key="11">
    <source>
        <dbReference type="ARBA" id="ARBA00023288"/>
    </source>
</evidence>
<evidence type="ECO:0000256" key="12">
    <source>
        <dbReference type="HAMAP-Rule" id="MF_01811"/>
    </source>
</evidence>
<dbReference type="AlphaFoldDB" id="A0A2W1L8Y1"/>
<keyword evidence="10 12" id="KW-0143">Chaperone</keyword>
<feature type="transmembrane region" description="Helical" evidence="12">
    <location>
        <begin position="179"/>
        <end position="199"/>
    </location>
</feature>
<evidence type="ECO:0000256" key="7">
    <source>
        <dbReference type="ARBA" id="ARBA00022989"/>
    </source>
</evidence>
<dbReference type="GO" id="GO:0051205">
    <property type="term" value="P:protein insertion into membrane"/>
    <property type="evidence" value="ECO:0007669"/>
    <property type="project" value="TreeGrafter"/>
</dbReference>
<evidence type="ECO:0000256" key="3">
    <source>
        <dbReference type="ARBA" id="ARBA00022475"/>
    </source>
</evidence>
<dbReference type="OrthoDB" id="9780552at2"/>
<evidence type="ECO:0000256" key="1">
    <source>
        <dbReference type="ARBA" id="ARBA00004651"/>
    </source>
</evidence>
<accession>A0A2W1L8Y1</accession>
<keyword evidence="3 12" id="KW-1003">Cell membrane</keyword>
<feature type="transmembrane region" description="Helical" evidence="12">
    <location>
        <begin position="146"/>
        <end position="167"/>
    </location>
</feature>